<accession>A0ABT7CAH8</accession>
<feature type="compositionally biased region" description="Low complexity" evidence="5">
    <location>
        <begin position="667"/>
        <end position="703"/>
    </location>
</feature>
<feature type="transmembrane region" description="Helical" evidence="6">
    <location>
        <begin position="713"/>
        <end position="734"/>
    </location>
</feature>
<dbReference type="SUPFAM" id="SSF56300">
    <property type="entry name" value="Metallo-dependent phosphatases"/>
    <property type="match status" value="1"/>
</dbReference>
<dbReference type="Pfam" id="PF16656">
    <property type="entry name" value="Pur_ac_phosph_N"/>
    <property type="match status" value="1"/>
</dbReference>
<dbReference type="InterPro" id="IPR008963">
    <property type="entry name" value="Purple_acid_Pase-like_N"/>
</dbReference>
<name>A0ABT7CAH8_9MICO</name>
<organism evidence="9 10">
    <name type="scientific">Gulosibacter molinativorax</name>
    <dbReference type="NCBI Taxonomy" id="256821"/>
    <lineage>
        <taxon>Bacteria</taxon>
        <taxon>Bacillati</taxon>
        <taxon>Actinomycetota</taxon>
        <taxon>Actinomycetes</taxon>
        <taxon>Micrococcales</taxon>
        <taxon>Microbacteriaceae</taxon>
        <taxon>Gulosibacter</taxon>
    </lineage>
</organism>
<comment type="caution">
    <text evidence="9">The sequence shown here is derived from an EMBL/GenBank/DDBJ whole genome shotgun (WGS) entry which is preliminary data.</text>
</comment>
<dbReference type="Proteomes" id="UP001170379">
    <property type="component" value="Unassembled WGS sequence"/>
</dbReference>
<dbReference type="InterPro" id="IPR029052">
    <property type="entry name" value="Metallo-depent_PP-like"/>
</dbReference>
<sequence>MYTPLAASLICGSLLLGVGPAMAVTTTPEVAYSNMVLNVGATPTDRNFVWYTDADSTQPTQIRLTNTATSEEALLDATASGTSLDQPELTWNQASATGLEPGATYEWQAGSDALGWSEPYSFTVQSDNKLDVLVFGDTQIGSGGGVPTDAGAWDNTLGTALNQVPNPDFLLSVGDQVDNHDSASEYTDYLAPDGLRENALATNIGNHDDGSSDDAQHSYAEHFNMPNRTANPGWNNEMGNYWYIQNDTLFVSLNSNEQDPDAHSQWVRDVVAAHGQDVTWKVATWHHSLYSTASHATDRDIEERREWLPPLMSELDFDLVLSGHDHVYNRTHLLNAGHPVGDLTAPSELTKYEDEVLYITNQSSTGSKYYEIQSGPNFTFNAVEVQNRVPAYSHLEIDGGELTVTTHQTDGAVIDTVTLSKAEAGATKPAANEIPAEPAQTVFRNEGPLVYDTPVDTVYREETDDYLVEALVLNENDDVEEGLSNGGALDMTSSDLELTDESPGEEDLDPQNVGIRFSLLDIPAGAKITGAYLQFTTDEPDKTSDHFNVAISVEDSGHAEQFDEFEDYNVSNRTYVDSNVSWVDAPQWTTAGEAGEAQRTPDVSSLVQAVVDRDDWQAGNSMVFMLNGEGTRTAESYNGGGSAEAPKLMVTYELVEDESAATETEAPVDTEAPTDTAAPVDTTAPAATTADGGTTTDGGTDAGADNLAQTGSAGLIAMLVAALAGIGAGSVLLAKRRRA</sequence>
<feature type="domain" description="Gram-positive cocci surface proteins LPxTG" evidence="8">
    <location>
        <begin position="707"/>
        <end position="739"/>
    </location>
</feature>
<dbReference type="PANTHER" id="PTHR45867">
    <property type="entry name" value="PURPLE ACID PHOSPHATASE"/>
    <property type="match status" value="1"/>
</dbReference>
<evidence type="ECO:0000256" key="4">
    <source>
        <dbReference type="ARBA" id="ARBA00023088"/>
    </source>
</evidence>
<evidence type="ECO:0000256" key="3">
    <source>
        <dbReference type="ARBA" id="ARBA00022729"/>
    </source>
</evidence>
<protein>
    <recommendedName>
        <fullName evidence="8">Gram-positive cocci surface proteins LPxTG domain-containing protein</fullName>
    </recommendedName>
</protein>
<feature type="compositionally biased region" description="Acidic residues" evidence="5">
    <location>
        <begin position="497"/>
        <end position="509"/>
    </location>
</feature>
<feature type="signal peptide" evidence="7">
    <location>
        <begin position="1"/>
        <end position="23"/>
    </location>
</feature>
<keyword evidence="3 7" id="KW-0732">Signal</keyword>
<feature type="region of interest" description="Disordered" evidence="5">
    <location>
        <begin position="657"/>
        <end position="703"/>
    </location>
</feature>
<evidence type="ECO:0000256" key="7">
    <source>
        <dbReference type="SAM" id="SignalP"/>
    </source>
</evidence>
<dbReference type="InterPro" id="IPR004843">
    <property type="entry name" value="Calcineurin-like_PHP"/>
</dbReference>
<keyword evidence="1" id="KW-0134">Cell wall</keyword>
<keyword evidence="4" id="KW-0572">Peptidoglycan-anchor</keyword>
<dbReference type="Gene3D" id="3.60.21.10">
    <property type="match status" value="1"/>
</dbReference>
<reference evidence="9" key="2">
    <citation type="journal article" date="2022" name="Sci. Rep.">
        <title>In silico prediction of the enzymes involved in the degradation of the herbicide molinate by Gulosibacter molinativorax ON4T.</title>
        <authorList>
            <person name="Lopes A.R."/>
            <person name="Bunin E."/>
            <person name="Viana A.T."/>
            <person name="Froufe H."/>
            <person name="Munoz-Merida A."/>
            <person name="Pinho D."/>
            <person name="Figueiredo J."/>
            <person name="Barroso C."/>
            <person name="Vaz-Moreira I."/>
            <person name="Bellanger X."/>
            <person name="Egas C."/>
            <person name="Nunes O.C."/>
        </authorList>
    </citation>
    <scope>NUCLEOTIDE SEQUENCE</scope>
    <source>
        <strain evidence="9">ON4</strain>
    </source>
</reference>
<gene>
    <name evidence="9" type="ORF">C7K25_12605</name>
</gene>
<keyword evidence="6" id="KW-0812">Transmembrane</keyword>
<evidence type="ECO:0000256" key="1">
    <source>
        <dbReference type="ARBA" id="ARBA00022512"/>
    </source>
</evidence>
<feature type="chain" id="PRO_5046430513" description="Gram-positive cocci surface proteins LPxTG domain-containing protein" evidence="7">
    <location>
        <begin position="24"/>
        <end position="739"/>
    </location>
</feature>
<evidence type="ECO:0000256" key="5">
    <source>
        <dbReference type="SAM" id="MobiDB-lite"/>
    </source>
</evidence>
<keyword evidence="6" id="KW-1133">Transmembrane helix</keyword>
<reference evidence="9" key="1">
    <citation type="submission" date="2018-03" db="EMBL/GenBank/DDBJ databases">
        <authorList>
            <person name="Nunes O.C."/>
            <person name="Lopes A.R."/>
            <person name="Froufe H."/>
            <person name="Munoz-Merida A."/>
            <person name="Barroso C."/>
            <person name="Egas C."/>
        </authorList>
    </citation>
    <scope>NUCLEOTIDE SEQUENCE</scope>
    <source>
        <strain evidence="9">ON4</strain>
    </source>
</reference>
<dbReference type="PROSITE" id="PS50847">
    <property type="entry name" value="GRAM_POS_ANCHORING"/>
    <property type="match status" value="1"/>
</dbReference>
<dbReference type="InterPro" id="IPR015914">
    <property type="entry name" value="PAPs_N"/>
</dbReference>
<dbReference type="Pfam" id="PF00149">
    <property type="entry name" value="Metallophos"/>
    <property type="match status" value="1"/>
</dbReference>
<keyword evidence="6" id="KW-0472">Membrane</keyword>
<dbReference type="NCBIfam" id="TIGR01167">
    <property type="entry name" value="LPXTG_anchor"/>
    <property type="match status" value="1"/>
</dbReference>
<feature type="region of interest" description="Disordered" evidence="5">
    <location>
        <begin position="479"/>
        <end position="509"/>
    </location>
</feature>
<keyword evidence="2" id="KW-0964">Secreted</keyword>
<dbReference type="SUPFAM" id="SSF49363">
    <property type="entry name" value="Purple acid phosphatase, N-terminal domain"/>
    <property type="match status" value="1"/>
</dbReference>
<dbReference type="InterPro" id="IPR019931">
    <property type="entry name" value="LPXTG_anchor"/>
</dbReference>
<evidence type="ECO:0000259" key="8">
    <source>
        <dbReference type="PROSITE" id="PS50847"/>
    </source>
</evidence>
<keyword evidence="10" id="KW-1185">Reference proteome</keyword>
<evidence type="ECO:0000313" key="10">
    <source>
        <dbReference type="Proteomes" id="UP001170379"/>
    </source>
</evidence>
<evidence type="ECO:0000256" key="6">
    <source>
        <dbReference type="SAM" id="Phobius"/>
    </source>
</evidence>
<proteinExistence type="predicted"/>
<evidence type="ECO:0000256" key="2">
    <source>
        <dbReference type="ARBA" id="ARBA00022525"/>
    </source>
</evidence>
<dbReference type="PANTHER" id="PTHR45867:SF3">
    <property type="entry name" value="ACID PHOSPHATASE TYPE 7"/>
    <property type="match status" value="1"/>
</dbReference>
<dbReference type="RefSeq" id="WP_026937388.1">
    <property type="nucleotide sequence ID" value="NZ_CP028426.1"/>
</dbReference>
<evidence type="ECO:0000313" key="9">
    <source>
        <dbReference type="EMBL" id="MDJ1372200.1"/>
    </source>
</evidence>
<dbReference type="EMBL" id="PXVD01000021">
    <property type="protein sequence ID" value="MDJ1372200.1"/>
    <property type="molecule type" value="Genomic_DNA"/>
</dbReference>